<dbReference type="Proteomes" id="UP000305730">
    <property type="component" value="Unassembled WGS sequence"/>
</dbReference>
<dbReference type="GO" id="GO:0006261">
    <property type="term" value="P:DNA-templated DNA replication"/>
    <property type="evidence" value="ECO:0007669"/>
    <property type="project" value="TreeGrafter"/>
</dbReference>
<evidence type="ECO:0000313" key="2">
    <source>
        <dbReference type="EMBL" id="TMP53381.1"/>
    </source>
</evidence>
<dbReference type="GO" id="GO:0006281">
    <property type="term" value="P:DNA repair"/>
    <property type="evidence" value="ECO:0007669"/>
    <property type="project" value="TreeGrafter"/>
</dbReference>
<dbReference type="SMART" id="SM00320">
    <property type="entry name" value="WD40"/>
    <property type="match status" value="5"/>
</dbReference>
<comment type="caution">
    <text evidence="2">The sequence shown here is derived from an EMBL/GenBank/DDBJ whole genome shotgun (WGS) entry which is preliminary data.</text>
</comment>
<evidence type="ECO:0000313" key="3">
    <source>
        <dbReference type="Proteomes" id="UP000305730"/>
    </source>
</evidence>
<gene>
    <name evidence="2" type="ORF">CWB96_21340</name>
    <name evidence="1" type="ORF">CWB97_07540</name>
</gene>
<dbReference type="InterPro" id="IPR001680">
    <property type="entry name" value="WD40_rpt"/>
</dbReference>
<organism evidence="2 4">
    <name type="scientific">Pseudoalteromonas citrea</name>
    <dbReference type="NCBI Taxonomy" id="43655"/>
    <lineage>
        <taxon>Bacteria</taxon>
        <taxon>Pseudomonadati</taxon>
        <taxon>Pseudomonadota</taxon>
        <taxon>Gammaproteobacteria</taxon>
        <taxon>Alteromonadales</taxon>
        <taxon>Pseudoalteromonadaceae</taxon>
        <taxon>Pseudoalteromonas</taxon>
    </lineage>
</organism>
<dbReference type="Pfam" id="PF00400">
    <property type="entry name" value="WD40"/>
    <property type="match status" value="1"/>
</dbReference>
<reference evidence="3 4" key="2">
    <citation type="submission" date="2019-06" db="EMBL/GenBank/DDBJ databases">
        <title>Co-occurence of chitin degradation, pigmentation and bioactivity in marine Pseudoalteromonas.</title>
        <authorList>
            <person name="Sonnenschein E.C."/>
            <person name="Bech P.K."/>
        </authorList>
    </citation>
    <scope>NUCLEOTIDE SEQUENCE [LARGE SCALE GENOMIC DNA]</scope>
    <source>
        <strain evidence="4">S2231</strain>
        <strain evidence="1 3">S2233</strain>
    </source>
</reference>
<proteinExistence type="predicted"/>
<reference evidence="2" key="3">
    <citation type="submission" date="2019-09" db="EMBL/GenBank/DDBJ databases">
        <title>Co-occurence of chitin degradation, pigmentation and bioactivity in marine Pseudoalteromonas.</title>
        <authorList>
            <person name="Sonnenschein E.C."/>
            <person name="Bech P.K."/>
        </authorList>
    </citation>
    <scope>NUCLEOTIDE SEQUENCE</scope>
    <source>
        <strain evidence="2">S2231</strain>
    </source>
</reference>
<dbReference type="InterPro" id="IPR011047">
    <property type="entry name" value="Quinoprotein_ADH-like_sf"/>
</dbReference>
<accession>A0A5S3XKZ0</accession>
<dbReference type="PANTHER" id="PTHR19932">
    <property type="entry name" value="WD REPEAT AND HMG-BOX DNA BINDING PROTEIN"/>
    <property type="match status" value="1"/>
</dbReference>
<dbReference type="RefSeq" id="WP_138596203.1">
    <property type="nucleotide sequence ID" value="NZ_PNCK01000026.1"/>
</dbReference>
<dbReference type="GO" id="GO:0003682">
    <property type="term" value="F:chromatin binding"/>
    <property type="evidence" value="ECO:0007669"/>
    <property type="project" value="TreeGrafter"/>
</dbReference>
<name>A0A5S3XKZ0_9GAMM</name>
<dbReference type="AlphaFoldDB" id="A0A5S3XKZ0"/>
<dbReference type="EMBL" id="PNCL01000151">
    <property type="protein sequence ID" value="TMP53381.1"/>
    <property type="molecule type" value="Genomic_DNA"/>
</dbReference>
<keyword evidence="3" id="KW-1185">Reference proteome</keyword>
<dbReference type="EMBL" id="PNCK01000026">
    <property type="protein sequence ID" value="TMP43859.1"/>
    <property type="molecule type" value="Genomic_DNA"/>
</dbReference>
<dbReference type="InterPro" id="IPR015943">
    <property type="entry name" value="WD40/YVTN_repeat-like_dom_sf"/>
</dbReference>
<dbReference type="SUPFAM" id="SSF69322">
    <property type="entry name" value="Tricorn protease domain 2"/>
    <property type="match status" value="1"/>
</dbReference>
<protein>
    <submittedName>
        <fullName evidence="2">Uncharacterized protein</fullName>
    </submittedName>
</protein>
<evidence type="ECO:0000313" key="1">
    <source>
        <dbReference type="EMBL" id="TMP43859.1"/>
    </source>
</evidence>
<reference evidence="3 4" key="1">
    <citation type="submission" date="2017-12" db="EMBL/GenBank/DDBJ databases">
        <authorList>
            <person name="Paulsen S."/>
            <person name="Gram L.K."/>
        </authorList>
    </citation>
    <scope>NUCLEOTIDE SEQUENCE [LARGE SCALE GENOMIC DNA]</scope>
    <source>
        <strain evidence="2 4">S2231</strain>
        <strain evidence="1 3">S2233</strain>
    </source>
</reference>
<dbReference type="SUPFAM" id="SSF50998">
    <property type="entry name" value="Quinoprotein alcohol dehydrogenase-like"/>
    <property type="match status" value="1"/>
</dbReference>
<evidence type="ECO:0000313" key="4">
    <source>
        <dbReference type="Proteomes" id="UP000307706"/>
    </source>
</evidence>
<dbReference type="Gene3D" id="2.130.10.10">
    <property type="entry name" value="YVTN repeat-like/Quinoprotein amine dehydrogenase"/>
    <property type="match status" value="3"/>
</dbReference>
<dbReference type="Proteomes" id="UP000307706">
    <property type="component" value="Unassembled WGS sequence"/>
</dbReference>
<dbReference type="OrthoDB" id="6460243at2"/>
<dbReference type="PANTHER" id="PTHR19932:SF10">
    <property type="entry name" value="WD REPEAT AND HMG-BOX DNA-BINDING PROTEIN 1"/>
    <property type="match status" value="1"/>
</dbReference>
<sequence>MYASKKIDSFRTNTNEQFIFATNFDGEVECIDINTFEHISSIKGHVGSIHTVAVHRTLNYVATCGMDNRITVYAYDESGVLSIVDSISVTEVVPEGEEWDKVITTSQAIDFHPTKKVLAARGGTSGLVEVSFETGKCEILHCSRLHDFWDLITVQYVHDGSGRLLSASNRGDIILSESGVAINKWNIHEQLRPHSTHWIEHVAGSTYAIANDALKVITIDIEDPEKTMIGPENVVLDHLEHLTYNPVSGRMFVSSFDRTVVEVDRYSGEKVKVAFEAPFKCRWLKSLQTNPNHLIVQCRNGALYKVDIDTHEVIATVKRTPDAIWTGFMQNGKVFLSGEGDYFYTLTATGQEYGSRVTQFDIESTSIFKNGQSYTKRLQSDGNVVAFARTNNVLYTYNLVSKSATDIELTSAIRDIELFEEGEKYLACCEDGNVYLGNTDGSSKEKIFTSSTSVWSVSLNKEKNLIAMADRKDRVNFLNMNTGEITHFEYLSEYGSKYIKRIQWASDDELLVALGGDLIRYCLSTNKATEHFRAPNTIEDFAWDKNKRFLIVMSYTRFIYLCDFDSGRLLHTAGASIDYTKGLCFINGEDDFISFGRDGVPYYHRIHDERIVTHGVINNFKPKF</sequence>